<keyword evidence="3 12" id="KW-0919">Taste</keyword>
<keyword evidence="5 12" id="KW-0812">Transmembrane</keyword>
<evidence type="ECO:0000256" key="7">
    <source>
        <dbReference type="ARBA" id="ARBA00023040"/>
    </source>
</evidence>
<dbReference type="Ensembl" id="ENSNVIT00000016872.1">
    <property type="protein sequence ID" value="ENSNVIP00000014448.1"/>
    <property type="gene ID" value="ENSNVIG00000011346.1"/>
</dbReference>
<evidence type="ECO:0000313" key="14">
    <source>
        <dbReference type="Ensembl" id="ENSNVIP00000014448.1"/>
    </source>
</evidence>
<keyword evidence="4 12" id="KW-0716">Sensory transduction</keyword>
<feature type="transmembrane region" description="Helical" evidence="13">
    <location>
        <begin position="235"/>
        <end position="253"/>
    </location>
</feature>
<comment type="similarity">
    <text evidence="2 11">Belongs to the G-protein coupled receptor T2R family.</text>
</comment>
<keyword evidence="8 12" id="KW-0472">Membrane</keyword>
<feature type="transmembrane region" description="Helical" evidence="13">
    <location>
        <begin position="180"/>
        <end position="203"/>
    </location>
</feature>
<dbReference type="Gene3D" id="1.20.1070.10">
    <property type="entry name" value="Rhodopsin 7-helix transmembrane proteins"/>
    <property type="match status" value="1"/>
</dbReference>
<evidence type="ECO:0000313" key="15">
    <source>
        <dbReference type="Proteomes" id="UP000694425"/>
    </source>
</evidence>
<keyword evidence="7 12" id="KW-0297">G-protein coupled receptor</keyword>
<dbReference type="Proteomes" id="UP000694425">
    <property type="component" value="Unplaced"/>
</dbReference>
<feature type="transmembrane region" description="Helical" evidence="13">
    <location>
        <begin position="41"/>
        <end position="67"/>
    </location>
</feature>
<dbReference type="PANTHER" id="PTHR11394">
    <property type="entry name" value="TASTE RECEPTOR TYPE 2"/>
    <property type="match status" value="1"/>
</dbReference>
<dbReference type="GeneTree" id="ENSGT01150000286975"/>
<evidence type="ECO:0000256" key="3">
    <source>
        <dbReference type="ARBA" id="ARBA00022480"/>
    </source>
</evidence>
<evidence type="ECO:0000256" key="11">
    <source>
        <dbReference type="RuleBase" id="RU004423"/>
    </source>
</evidence>
<evidence type="ECO:0000256" key="12">
    <source>
        <dbReference type="RuleBase" id="RU004424"/>
    </source>
</evidence>
<dbReference type="FunFam" id="1.20.1070.10:FF:000055">
    <property type="entry name" value="Taste receptor type 2"/>
    <property type="match status" value="1"/>
</dbReference>
<feature type="transmembrane region" description="Helical" evidence="13">
    <location>
        <begin position="87"/>
        <end position="108"/>
    </location>
</feature>
<keyword evidence="10 12" id="KW-0807">Transducer</keyword>
<dbReference type="SUPFAM" id="SSF81321">
    <property type="entry name" value="Family A G protein-coupled receptor-like"/>
    <property type="match status" value="1"/>
</dbReference>
<evidence type="ECO:0000256" key="6">
    <source>
        <dbReference type="ARBA" id="ARBA00022989"/>
    </source>
</evidence>
<dbReference type="GO" id="GO:0016020">
    <property type="term" value="C:membrane"/>
    <property type="evidence" value="ECO:0007669"/>
    <property type="project" value="UniProtKB-SubCell"/>
</dbReference>
<reference evidence="14" key="1">
    <citation type="submission" date="2025-08" db="UniProtKB">
        <authorList>
            <consortium name="Ensembl"/>
        </authorList>
    </citation>
    <scope>IDENTIFICATION</scope>
</reference>
<comment type="subcellular location">
    <subcellularLocation>
        <location evidence="1 12">Membrane</location>
        <topology evidence="1 12">Multi-pass membrane protein</topology>
    </subcellularLocation>
</comment>
<keyword evidence="9 12" id="KW-0675">Receptor</keyword>
<keyword evidence="15" id="KW-1185">Reference proteome</keyword>
<dbReference type="InterPro" id="IPR007960">
    <property type="entry name" value="TAS2R"/>
</dbReference>
<evidence type="ECO:0000256" key="9">
    <source>
        <dbReference type="ARBA" id="ARBA00023170"/>
    </source>
</evidence>
<dbReference type="GO" id="GO:0033038">
    <property type="term" value="F:bitter taste receptor activity"/>
    <property type="evidence" value="ECO:0007669"/>
    <property type="project" value="InterPro"/>
</dbReference>
<evidence type="ECO:0000256" key="2">
    <source>
        <dbReference type="ARBA" id="ARBA00007376"/>
    </source>
</evidence>
<evidence type="ECO:0000256" key="1">
    <source>
        <dbReference type="ARBA" id="ARBA00004141"/>
    </source>
</evidence>
<evidence type="ECO:0000256" key="5">
    <source>
        <dbReference type="ARBA" id="ARBA00022692"/>
    </source>
</evidence>
<evidence type="ECO:0000256" key="4">
    <source>
        <dbReference type="ARBA" id="ARBA00022606"/>
    </source>
</evidence>
<proteinExistence type="inferred from homology"/>
<protein>
    <recommendedName>
        <fullName evidence="12">Taste receptor type 2</fullName>
    </recommendedName>
</protein>
<organism evidence="14 15">
    <name type="scientific">Neovison vison</name>
    <name type="common">American mink</name>
    <name type="synonym">Mustela vison</name>
    <dbReference type="NCBI Taxonomy" id="452646"/>
    <lineage>
        <taxon>Eukaryota</taxon>
        <taxon>Metazoa</taxon>
        <taxon>Chordata</taxon>
        <taxon>Craniata</taxon>
        <taxon>Vertebrata</taxon>
        <taxon>Euteleostomi</taxon>
        <taxon>Mammalia</taxon>
        <taxon>Eutheria</taxon>
        <taxon>Laurasiatheria</taxon>
        <taxon>Carnivora</taxon>
        <taxon>Caniformia</taxon>
        <taxon>Musteloidea</taxon>
        <taxon>Mustelidae</taxon>
        <taxon>Mustelinae</taxon>
        <taxon>Neogale</taxon>
    </lineage>
</organism>
<name>A0A8C7AWF4_NEOVI</name>
<evidence type="ECO:0000256" key="13">
    <source>
        <dbReference type="SAM" id="Phobius"/>
    </source>
</evidence>
<keyword evidence="6 13" id="KW-1133">Transmembrane helix</keyword>
<evidence type="ECO:0000256" key="8">
    <source>
        <dbReference type="ARBA" id="ARBA00023136"/>
    </source>
</evidence>
<sequence length="264" mass="30602">PCYYILLIVSLLQCGFLTGMLGNSFIVLVNCIDWVKGQKLLSADCILTSLAISRIVLLCIILLDSYLMVVWPHLYTIGNITKFVNSFWALSNHLATWFATCLSVFYFFKIANFSHSCFTWLRRRISRVLLMLPLGSLLLLLCNFELIDTFSNFSVNVYQRDERNSTLSLNVSKTLHLNSLIVFSFIYLIPFLLSLASLLLLFLSLRRHTRNVQQNGSRDFNTEAHKRAMKMVMSFLFLSTIHFNLCFPHWILLDTIKHHRFSPE</sequence>
<dbReference type="AlphaFoldDB" id="A0A8C7AWF4"/>
<feature type="transmembrane region" description="Helical" evidence="13">
    <location>
        <begin position="6"/>
        <end position="29"/>
    </location>
</feature>
<dbReference type="Pfam" id="PF05296">
    <property type="entry name" value="TAS2R"/>
    <property type="match status" value="1"/>
</dbReference>
<accession>A0A8C7AWF4</accession>
<feature type="transmembrane region" description="Helical" evidence="13">
    <location>
        <begin position="128"/>
        <end position="147"/>
    </location>
</feature>
<dbReference type="PANTHER" id="PTHR11394:SF78">
    <property type="entry name" value="TASTE RECEPTOR TYPE 2"/>
    <property type="match status" value="1"/>
</dbReference>
<reference evidence="14" key="2">
    <citation type="submission" date="2025-09" db="UniProtKB">
        <authorList>
            <consortium name="Ensembl"/>
        </authorList>
    </citation>
    <scope>IDENTIFICATION</scope>
</reference>
<evidence type="ECO:0000256" key="10">
    <source>
        <dbReference type="ARBA" id="ARBA00023224"/>
    </source>
</evidence>
<dbReference type="GO" id="GO:0004930">
    <property type="term" value="F:G protein-coupled receptor activity"/>
    <property type="evidence" value="ECO:0007669"/>
    <property type="project" value="UniProtKB-KW"/>
</dbReference>